<dbReference type="AlphaFoldDB" id="A0A6J4HKW9"/>
<feature type="non-terminal residue" evidence="2">
    <location>
        <position position="196"/>
    </location>
</feature>
<evidence type="ECO:0000313" key="2">
    <source>
        <dbReference type="EMBL" id="CAA9227251.1"/>
    </source>
</evidence>
<protein>
    <submittedName>
        <fullName evidence="2">Uncharacterized protein</fullName>
    </submittedName>
</protein>
<organism evidence="2">
    <name type="scientific">uncultured Acidimicrobiales bacterium</name>
    <dbReference type="NCBI Taxonomy" id="310071"/>
    <lineage>
        <taxon>Bacteria</taxon>
        <taxon>Bacillati</taxon>
        <taxon>Actinomycetota</taxon>
        <taxon>Acidimicrobiia</taxon>
        <taxon>Acidimicrobiales</taxon>
        <taxon>environmental samples</taxon>
    </lineage>
</organism>
<accession>A0A6J4HKW9</accession>
<sequence length="196" mass="21668">EHRREPGPLAGRAPPGPGDDRHGRHRSLLPRRAGRPAGGHPRHRGLPSLLLRDRARRHARVLRVHRPARRALRQAGRGAVPAGVTVRPPVAAPRRRGRPLPAPAPPEGARLRGDRRDRPRHHAVHLLQRQQRDRARGVVVDGRPDGPARRPRRRPPLLGPGPGPRGGRAAGRWRARAHGRHPAGRRDHEGPLQADV</sequence>
<feature type="compositionally biased region" description="Basic residues" evidence="1">
    <location>
        <begin position="23"/>
        <end position="45"/>
    </location>
</feature>
<feature type="compositionally biased region" description="Basic and acidic residues" evidence="1">
    <location>
        <begin position="130"/>
        <end position="148"/>
    </location>
</feature>
<reference evidence="2" key="1">
    <citation type="submission" date="2020-02" db="EMBL/GenBank/DDBJ databases">
        <authorList>
            <person name="Meier V. D."/>
        </authorList>
    </citation>
    <scope>NUCLEOTIDE SEQUENCE</scope>
    <source>
        <strain evidence="2">AVDCRST_MAG20</strain>
    </source>
</reference>
<feature type="compositionally biased region" description="Low complexity" evidence="1">
    <location>
        <begin position="73"/>
        <end position="89"/>
    </location>
</feature>
<gene>
    <name evidence="2" type="ORF">AVDCRST_MAG20-918</name>
</gene>
<feature type="compositionally biased region" description="Basic residues" evidence="1">
    <location>
        <begin position="54"/>
        <end position="72"/>
    </location>
</feature>
<dbReference type="EMBL" id="CADCSY010000042">
    <property type="protein sequence ID" value="CAA9227251.1"/>
    <property type="molecule type" value="Genomic_DNA"/>
</dbReference>
<name>A0A6J4HKW9_9ACTN</name>
<proteinExistence type="predicted"/>
<feature type="non-terminal residue" evidence="2">
    <location>
        <position position="1"/>
    </location>
</feature>
<feature type="region of interest" description="Disordered" evidence="1">
    <location>
        <begin position="1"/>
        <end position="196"/>
    </location>
</feature>
<evidence type="ECO:0000256" key="1">
    <source>
        <dbReference type="SAM" id="MobiDB-lite"/>
    </source>
</evidence>
<feature type="compositionally biased region" description="Basic residues" evidence="1">
    <location>
        <begin position="171"/>
        <end position="183"/>
    </location>
</feature>